<evidence type="ECO:0000313" key="1">
    <source>
        <dbReference type="EMBL" id="JAE38888.1"/>
    </source>
</evidence>
<dbReference type="AlphaFoldDB" id="A0A0A9I138"/>
<sequence length="31" mass="3627">MRKFIEMTEDDEYHALSAEVHISSLTNSCRI</sequence>
<reference evidence="1" key="2">
    <citation type="journal article" date="2015" name="Data Brief">
        <title>Shoot transcriptome of the giant reed, Arundo donax.</title>
        <authorList>
            <person name="Barrero R.A."/>
            <person name="Guerrero F.D."/>
            <person name="Moolhuijzen P."/>
            <person name="Goolsby J.A."/>
            <person name="Tidwell J."/>
            <person name="Bellgard S.E."/>
            <person name="Bellgard M.I."/>
        </authorList>
    </citation>
    <scope>NUCLEOTIDE SEQUENCE</scope>
    <source>
        <tissue evidence="1">Shoot tissue taken approximately 20 cm above the soil surface</tissue>
    </source>
</reference>
<reference evidence="1" key="1">
    <citation type="submission" date="2014-09" db="EMBL/GenBank/DDBJ databases">
        <authorList>
            <person name="Magalhaes I.L.F."/>
            <person name="Oliveira U."/>
            <person name="Santos F.R."/>
            <person name="Vidigal T.H.D.A."/>
            <person name="Brescovit A.D."/>
            <person name="Santos A.J."/>
        </authorList>
    </citation>
    <scope>NUCLEOTIDE SEQUENCE</scope>
    <source>
        <tissue evidence="1">Shoot tissue taken approximately 20 cm above the soil surface</tissue>
    </source>
</reference>
<proteinExistence type="predicted"/>
<accession>A0A0A9I138</accession>
<protein>
    <submittedName>
        <fullName evidence="1">Uncharacterized protein</fullName>
    </submittedName>
</protein>
<dbReference type="EMBL" id="GBRH01159008">
    <property type="protein sequence ID" value="JAE38888.1"/>
    <property type="molecule type" value="Transcribed_RNA"/>
</dbReference>
<name>A0A0A9I138_ARUDO</name>
<organism evidence="1">
    <name type="scientific">Arundo donax</name>
    <name type="common">Giant reed</name>
    <name type="synonym">Donax arundinaceus</name>
    <dbReference type="NCBI Taxonomy" id="35708"/>
    <lineage>
        <taxon>Eukaryota</taxon>
        <taxon>Viridiplantae</taxon>
        <taxon>Streptophyta</taxon>
        <taxon>Embryophyta</taxon>
        <taxon>Tracheophyta</taxon>
        <taxon>Spermatophyta</taxon>
        <taxon>Magnoliopsida</taxon>
        <taxon>Liliopsida</taxon>
        <taxon>Poales</taxon>
        <taxon>Poaceae</taxon>
        <taxon>PACMAD clade</taxon>
        <taxon>Arundinoideae</taxon>
        <taxon>Arundineae</taxon>
        <taxon>Arundo</taxon>
    </lineage>
</organism>